<dbReference type="GO" id="GO:0005524">
    <property type="term" value="F:ATP binding"/>
    <property type="evidence" value="ECO:0007669"/>
    <property type="project" value="InterPro"/>
</dbReference>
<dbReference type="InterPro" id="IPR033690">
    <property type="entry name" value="Adenylat_kinase_CS"/>
</dbReference>
<dbReference type="OrthoDB" id="6436361at2759"/>
<evidence type="ECO:0000256" key="1">
    <source>
        <dbReference type="ARBA" id="ARBA00022679"/>
    </source>
</evidence>
<dbReference type="PANTHER" id="PTHR23359">
    <property type="entry name" value="NUCLEOTIDE KINASE"/>
    <property type="match status" value="1"/>
</dbReference>
<evidence type="ECO:0008006" key="7">
    <source>
        <dbReference type="Google" id="ProtNLM"/>
    </source>
</evidence>
<keyword evidence="6" id="KW-1185">Reference proteome</keyword>
<evidence type="ECO:0000313" key="5">
    <source>
        <dbReference type="EMBL" id="CAB0036869.1"/>
    </source>
</evidence>
<dbReference type="PROSITE" id="PS00113">
    <property type="entry name" value="ADENYLATE_KINASE"/>
    <property type="match status" value="1"/>
</dbReference>
<dbReference type="Gene3D" id="3.40.50.300">
    <property type="entry name" value="P-loop containing nucleotide triphosphate hydrolases"/>
    <property type="match status" value="2"/>
</dbReference>
<dbReference type="Proteomes" id="UP000479190">
    <property type="component" value="Unassembled WGS sequence"/>
</dbReference>
<dbReference type="InterPro" id="IPR000850">
    <property type="entry name" value="Adenylat/UMP-CMP_kin"/>
</dbReference>
<name>A0A6H5IJY8_9HYME</name>
<dbReference type="GO" id="GO:0006139">
    <property type="term" value="P:nucleobase-containing compound metabolic process"/>
    <property type="evidence" value="ECO:0007669"/>
    <property type="project" value="InterPro"/>
</dbReference>
<dbReference type="GO" id="GO:0019205">
    <property type="term" value="F:nucleobase-containing compound kinase activity"/>
    <property type="evidence" value="ECO:0007669"/>
    <property type="project" value="InterPro"/>
</dbReference>
<protein>
    <recommendedName>
        <fullName evidence="7">Adenylate kinase isoenzyme 5</fullName>
    </recommendedName>
</protein>
<reference evidence="5 6" key="1">
    <citation type="submission" date="2020-02" db="EMBL/GenBank/DDBJ databases">
        <authorList>
            <person name="Ferguson B K."/>
        </authorList>
    </citation>
    <scope>NUCLEOTIDE SEQUENCE [LARGE SCALE GENOMIC DNA]</scope>
</reference>
<evidence type="ECO:0000256" key="3">
    <source>
        <dbReference type="ARBA" id="ARBA00022777"/>
    </source>
</evidence>
<feature type="compositionally biased region" description="Acidic residues" evidence="4">
    <location>
        <begin position="285"/>
        <end position="294"/>
    </location>
</feature>
<gene>
    <name evidence="5" type="ORF">TBRA_LOCUS8714</name>
</gene>
<proteinExistence type="predicted"/>
<dbReference type="AlphaFoldDB" id="A0A6H5IJY8"/>
<dbReference type="SUPFAM" id="SSF52540">
    <property type="entry name" value="P-loop containing nucleoside triphosphate hydrolases"/>
    <property type="match status" value="2"/>
</dbReference>
<dbReference type="InterPro" id="IPR027417">
    <property type="entry name" value="P-loop_NTPase"/>
</dbReference>
<feature type="compositionally biased region" description="Basic and acidic residues" evidence="4">
    <location>
        <begin position="256"/>
        <end position="269"/>
    </location>
</feature>
<keyword evidence="3" id="KW-0418">Kinase</keyword>
<dbReference type="PRINTS" id="PR00094">
    <property type="entry name" value="ADENYLTKNASE"/>
</dbReference>
<evidence type="ECO:0000256" key="4">
    <source>
        <dbReference type="SAM" id="MobiDB-lite"/>
    </source>
</evidence>
<accession>A0A6H5IJY8</accession>
<dbReference type="EMBL" id="CADCXV010000831">
    <property type="protein sequence ID" value="CAB0036869.1"/>
    <property type="molecule type" value="Genomic_DNA"/>
</dbReference>
<evidence type="ECO:0000256" key="2">
    <source>
        <dbReference type="ARBA" id="ARBA00022741"/>
    </source>
</evidence>
<keyword evidence="1" id="KW-0808">Transferase</keyword>
<evidence type="ECO:0000313" key="6">
    <source>
        <dbReference type="Proteomes" id="UP000479190"/>
    </source>
</evidence>
<feature type="region of interest" description="Disordered" evidence="4">
    <location>
        <begin position="241"/>
        <end position="326"/>
    </location>
</feature>
<keyword evidence="2" id="KW-0547">Nucleotide-binding</keyword>
<feature type="region of interest" description="Disordered" evidence="4">
    <location>
        <begin position="536"/>
        <end position="556"/>
    </location>
</feature>
<dbReference type="Pfam" id="PF00406">
    <property type="entry name" value="ADK"/>
    <property type="match status" value="2"/>
</dbReference>
<organism evidence="5 6">
    <name type="scientific">Trichogramma brassicae</name>
    <dbReference type="NCBI Taxonomy" id="86971"/>
    <lineage>
        <taxon>Eukaryota</taxon>
        <taxon>Metazoa</taxon>
        <taxon>Ecdysozoa</taxon>
        <taxon>Arthropoda</taxon>
        <taxon>Hexapoda</taxon>
        <taxon>Insecta</taxon>
        <taxon>Pterygota</taxon>
        <taxon>Neoptera</taxon>
        <taxon>Endopterygota</taxon>
        <taxon>Hymenoptera</taxon>
        <taxon>Apocrita</taxon>
        <taxon>Proctotrupomorpha</taxon>
        <taxon>Chalcidoidea</taxon>
        <taxon>Trichogrammatidae</taxon>
        <taxon>Trichogramma</taxon>
    </lineage>
</organism>
<sequence>MGICLDTDQQDGSQVLEEAGAQTNQNSEKWRREASILATPPGGNFPMQNSGPIKFEPPTVPVIFVLGGPGSGKVTHCDNLTQEKKGIVHINMTDLLQQYALGNDMQDFGLLSSKTVAEVLMLEMKMSREAKTYLVSGYPRNMRDVVEYSEKIQIVNGVILVAWKQEVLERQIEYGAQLGQVIIELARMELQNFYKNVMPVAEYFDQSEMLIMVNGERNPSEVYIDFRDAVLRTLGLQTDDGGVTREVSSSMETEVEVERNQDGGEERASPRKAAGVIKSPTMTTTEEEDEDDAVSEARISSSTSQRPTAEQITASLPQTTVPAETSPVVAGQQILASSKTADMPRKRLPPVVWVLGGPGSNKSMVCNLAVKMMTNWVHLSMGSLLATLAGKNSKIRETLSVGDMANSEMVMLLVEKQILLNRDSSGIIIDGFPRDLSQAREFESKFGQRPEMLLLDVSKMQTNRGRSYDGIEAFERRLQLFRELSVPMLKSLDAENRLHIVDGDTELPADRQQFASALLELMRRAARHEDDPNRISVLTSGEENSRGPVQGLRNNAPNGVAKPAAEVAREVTRQNVAPVVATGNGAAGIHFTFIFCTRFKLRCFSIFL</sequence>
<feature type="compositionally biased region" description="Polar residues" evidence="4">
    <location>
        <begin position="298"/>
        <end position="323"/>
    </location>
</feature>